<proteinExistence type="predicted"/>
<dbReference type="AlphaFoldDB" id="A0A4U7KY26"/>
<name>A0A4U7KY26_9BASI</name>
<feature type="domain" description="Tc1-like transposase DDE" evidence="1">
    <location>
        <begin position="75"/>
        <end position="197"/>
    </location>
</feature>
<evidence type="ECO:0000259" key="1">
    <source>
        <dbReference type="Pfam" id="PF13358"/>
    </source>
</evidence>
<reference evidence="2 3" key="1">
    <citation type="submission" date="2019-05" db="EMBL/GenBank/DDBJ databases">
        <title>Sporisorium graminicola CBS 10092 draft sequencing and annotation.</title>
        <authorList>
            <person name="Solano-Gonzalez S."/>
            <person name="Caddick M.X."/>
            <person name="Darby A."/>
        </authorList>
    </citation>
    <scope>NUCLEOTIDE SEQUENCE [LARGE SCALE GENOMIC DNA]</scope>
    <source>
        <strain evidence="2 3">CBS 10092</strain>
    </source>
</reference>
<dbReference type="Proteomes" id="UP000306050">
    <property type="component" value="Chromosome SGRAM_11"/>
</dbReference>
<dbReference type="KEGG" id="sgra:EX895_001539"/>
<dbReference type="GO" id="GO:0003676">
    <property type="term" value="F:nucleic acid binding"/>
    <property type="evidence" value="ECO:0007669"/>
    <property type="project" value="InterPro"/>
</dbReference>
<comment type="caution">
    <text evidence="2">The sequence shown here is derived from an EMBL/GenBank/DDBJ whole genome shotgun (WGS) entry which is preliminary data.</text>
</comment>
<dbReference type="PANTHER" id="PTHR46564">
    <property type="entry name" value="TRANSPOSASE"/>
    <property type="match status" value="1"/>
</dbReference>
<dbReference type="RefSeq" id="XP_029741739.1">
    <property type="nucleotide sequence ID" value="XM_029882138.1"/>
</dbReference>
<dbReference type="GeneID" id="40724434"/>
<protein>
    <recommendedName>
        <fullName evidence="1">Tc1-like transposase DDE domain-containing protein</fullName>
    </recommendedName>
</protein>
<dbReference type="Pfam" id="PF13358">
    <property type="entry name" value="DDE_3"/>
    <property type="match status" value="1"/>
</dbReference>
<evidence type="ECO:0000313" key="2">
    <source>
        <dbReference type="EMBL" id="TKY89754.1"/>
    </source>
</evidence>
<organism evidence="2 3">
    <name type="scientific">Sporisorium graminicola</name>
    <dbReference type="NCBI Taxonomy" id="280036"/>
    <lineage>
        <taxon>Eukaryota</taxon>
        <taxon>Fungi</taxon>
        <taxon>Dikarya</taxon>
        <taxon>Basidiomycota</taxon>
        <taxon>Ustilaginomycotina</taxon>
        <taxon>Ustilaginomycetes</taxon>
        <taxon>Ustilaginales</taxon>
        <taxon>Ustilaginaceae</taxon>
        <taxon>Sporisorium</taxon>
    </lineage>
</organism>
<dbReference type="OrthoDB" id="2556156at2759"/>
<gene>
    <name evidence="2" type="ORF">EX895_001539</name>
</gene>
<sequence length="211" mass="24522">MPRPKKRSQHINSQQPEKIIKMVFSEGMTKAEVAESLRYPYSTEHERYNNTKTIENRKMWTHWFRTQGRSFEDAIFFDEAGFNLHSKRTYDLSKVGDRAQQEGRPANRQKNMSLLVAVGKDGIIASEVLLGAYNTDRFCSFLDNKVLPLVAGQRRVFMMDNASFHRFFDTKQRITNAGHEAHYLPAYSPWLNITEKIQQGQARTVLVAAWF</sequence>
<keyword evidence="3" id="KW-1185">Reference proteome</keyword>
<accession>A0A4U7KY26</accession>
<dbReference type="InterPro" id="IPR036397">
    <property type="entry name" value="RNaseH_sf"/>
</dbReference>
<dbReference type="InterPro" id="IPR038717">
    <property type="entry name" value="Tc1-like_DDE_dom"/>
</dbReference>
<evidence type="ECO:0000313" key="3">
    <source>
        <dbReference type="Proteomes" id="UP000306050"/>
    </source>
</evidence>
<dbReference type="PANTHER" id="PTHR46564:SF1">
    <property type="entry name" value="TRANSPOSASE"/>
    <property type="match status" value="1"/>
</dbReference>
<dbReference type="Gene3D" id="3.30.420.10">
    <property type="entry name" value="Ribonuclease H-like superfamily/Ribonuclease H"/>
    <property type="match status" value="1"/>
</dbReference>
<dbReference type="EMBL" id="SRRM01000004">
    <property type="protein sequence ID" value="TKY89754.1"/>
    <property type="molecule type" value="Genomic_DNA"/>
</dbReference>